<dbReference type="EMBL" id="JADNYM010000014">
    <property type="protein sequence ID" value="MBG0740159.1"/>
    <property type="molecule type" value="Genomic_DNA"/>
</dbReference>
<evidence type="ECO:0000313" key="1">
    <source>
        <dbReference type="EMBL" id="MBG0740159.1"/>
    </source>
</evidence>
<organism evidence="1 2">
    <name type="scientific">Arthrobacter terrae</name>
    <dbReference type="NCBI Taxonomy" id="2935737"/>
    <lineage>
        <taxon>Bacteria</taxon>
        <taxon>Bacillati</taxon>
        <taxon>Actinomycetota</taxon>
        <taxon>Actinomycetes</taxon>
        <taxon>Micrococcales</taxon>
        <taxon>Micrococcaceae</taxon>
        <taxon>Arthrobacter</taxon>
    </lineage>
</organism>
<proteinExistence type="predicted"/>
<dbReference type="SUPFAM" id="SSF141571">
    <property type="entry name" value="Pentapeptide repeat-like"/>
    <property type="match status" value="1"/>
</dbReference>
<sequence>MVSKSSKTGRLQAPRLSPVHLHELRDATDSSFLSGDTYDGERFDRPTLDGLDLTASDFIDCEFQGATFHQAQLRGVRFRNCILADSFAPVFTAARSTWRDVVVTAPRWGSAELYDSTWQSVRIDGGKLDFLNLRTAKISDLLISDCIINELDLGGSTVSRMALKNCRIGTLDVSAAKCTDLDLRGSEFSAIHGIGNLAGAVIDDYQLGLLAPLLAGYLGISVA</sequence>
<evidence type="ECO:0000313" key="2">
    <source>
        <dbReference type="Proteomes" id="UP000655366"/>
    </source>
</evidence>
<dbReference type="RefSeq" id="WP_196397095.1">
    <property type="nucleotide sequence ID" value="NZ_JADNYM010000014.1"/>
</dbReference>
<dbReference type="Gene3D" id="2.160.20.80">
    <property type="entry name" value="E3 ubiquitin-protein ligase SopA"/>
    <property type="match status" value="1"/>
</dbReference>
<dbReference type="InterPro" id="IPR001646">
    <property type="entry name" value="5peptide_repeat"/>
</dbReference>
<protein>
    <submittedName>
        <fullName evidence="1">Pentapeptide repeat-containing protein</fullName>
    </submittedName>
</protein>
<dbReference type="Proteomes" id="UP000655366">
    <property type="component" value="Unassembled WGS sequence"/>
</dbReference>
<dbReference type="Pfam" id="PF00805">
    <property type="entry name" value="Pentapeptide"/>
    <property type="match status" value="1"/>
</dbReference>
<keyword evidence="2" id="KW-1185">Reference proteome</keyword>
<name>A0A931G8E5_9MICC</name>
<accession>A0A931G8E5</accession>
<dbReference type="AlphaFoldDB" id="A0A931G8E5"/>
<gene>
    <name evidence="1" type="ORF">IV500_12290</name>
</gene>
<comment type="caution">
    <text evidence="1">The sequence shown here is derived from an EMBL/GenBank/DDBJ whole genome shotgun (WGS) entry which is preliminary data.</text>
</comment>
<reference evidence="1 2" key="1">
    <citation type="submission" date="2020-11" db="EMBL/GenBank/DDBJ databases">
        <title>Arthrobacter antarcticus sp. nov., isolated from Antarctic Soil.</title>
        <authorList>
            <person name="Li J."/>
        </authorList>
    </citation>
    <scope>NUCLEOTIDE SEQUENCE [LARGE SCALE GENOMIC DNA]</scope>
    <source>
        <strain evidence="1 2">Z1-20</strain>
    </source>
</reference>